<dbReference type="InterPro" id="IPR016289">
    <property type="entry name" value="Endo-Fsp"/>
</dbReference>
<dbReference type="GO" id="GO:0033925">
    <property type="term" value="F:mannosyl-glycoprotein endo-beta-N-acetylglucosaminidase activity"/>
    <property type="evidence" value="ECO:0007669"/>
    <property type="project" value="UniProtKB-EC"/>
</dbReference>
<evidence type="ECO:0000313" key="8">
    <source>
        <dbReference type="Proteomes" id="UP000000603"/>
    </source>
</evidence>
<dbReference type="EnsemblBacteria" id="AAT82743">
    <property type="protein sequence ID" value="AAT82743"/>
    <property type="gene ID" value="PPA0990"/>
</dbReference>
<dbReference type="InterPro" id="IPR001579">
    <property type="entry name" value="Glyco_hydro_18_chit_AS"/>
</dbReference>
<evidence type="ECO:0000256" key="5">
    <source>
        <dbReference type="RuleBase" id="RU004453"/>
    </source>
</evidence>
<dbReference type="Gene3D" id="3.20.20.80">
    <property type="entry name" value="Glycosidases"/>
    <property type="match status" value="1"/>
</dbReference>
<dbReference type="InterPro" id="IPR017853">
    <property type="entry name" value="GH"/>
</dbReference>
<dbReference type="PROSITE" id="PS01095">
    <property type="entry name" value="GH18_1"/>
    <property type="match status" value="1"/>
</dbReference>
<sequence>MRLSRRHVLASTVGVVSTALITAQTPAGIAFARPRRASRAVTTAVYIEVNHEDLATVGAFVREGVHRPVFDLAMIFAANINYDGCTAYLHLNERVMETLRAAETQIRPLQRRGTKVLLSLLGNHEGAGFANFPTRHDADRFAAQVASVVHRYHLDGVDLDDEYSEYGKNGTGQPNEDFFVWFVRALRRHLGPHKLLTLYSIGPSVNRTVSSAGNASDDLDYAWNPWYGTYQEPSVLGMPRSHVGAAAVDWGHTSIEMIQTMASQTIHDGYGVFMTYDLRVSTNPSLVQAMTTALEGRRRLRQ</sequence>
<dbReference type="PROSITE" id="PS51910">
    <property type="entry name" value="GH18_2"/>
    <property type="match status" value="1"/>
</dbReference>
<keyword evidence="1 4" id="KW-0378">Hydrolase</keyword>
<dbReference type="HOGENOM" id="CLU_073784_1_0_11"/>
<keyword evidence="2 4" id="KW-0326">Glycosidase</keyword>
<comment type="similarity">
    <text evidence="5">Belongs to the glycosyl hydrolase 18 family.</text>
</comment>
<dbReference type="Pfam" id="PF00704">
    <property type="entry name" value="Glyco_hydro_18"/>
    <property type="match status" value="1"/>
</dbReference>
<feature type="active site" description="Proton donor" evidence="3">
    <location>
        <position position="162"/>
    </location>
</feature>
<reference evidence="7 8" key="1">
    <citation type="journal article" date="2004" name="Science">
        <title>The complete genome sequence of Propionibacterium acnes, a commensal of human skin.</title>
        <authorList>
            <person name="Bruggemann H."/>
            <person name="Henne A."/>
            <person name="Hoster F."/>
            <person name="Liesegang H."/>
            <person name="Wiezer A."/>
            <person name="Strittmatter A."/>
            <person name="Hujer S."/>
            <person name="Durre P."/>
            <person name="Gottschalk G."/>
        </authorList>
    </citation>
    <scope>NUCLEOTIDE SEQUENCE [LARGE SCALE GENOMIC DNA]</scope>
    <source>
        <strain evidence="8">DSM 16379 / KPA171202</strain>
    </source>
</reference>
<evidence type="ECO:0000256" key="2">
    <source>
        <dbReference type="ARBA" id="ARBA00023295"/>
    </source>
</evidence>
<dbReference type="PIRSF" id="PIRSF001103">
    <property type="entry name" value="Endo-b-N-acetylglucosaminidase"/>
    <property type="match status" value="1"/>
</dbReference>
<dbReference type="PROSITE" id="PS51318">
    <property type="entry name" value="TAT"/>
    <property type="match status" value="1"/>
</dbReference>
<dbReference type="GO" id="GO:0005576">
    <property type="term" value="C:extracellular region"/>
    <property type="evidence" value="ECO:0007669"/>
    <property type="project" value="InterPro"/>
</dbReference>
<dbReference type="SUPFAM" id="SSF51445">
    <property type="entry name" value="(Trans)glycosidases"/>
    <property type="match status" value="1"/>
</dbReference>
<dbReference type="AlphaFoldDB" id="Q6A923"/>
<organism evidence="7 8">
    <name type="scientific">Cutibacterium acnes (strain DSM 16379 / KPA171202)</name>
    <name type="common">Propionibacterium acnes</name>
    <dbReference type="NCBI Taxonomy" id="267747"/>
    <lineage>
        <taxon>Bacteria</taxon>
        <taxon>Bacillati</taxon>
        <taxon>Actinomycetota</taxon>
        <taxon>Actinomycetes</taxon>
        <taxon>Propionibacteriales</taxon>
        <taxon>Propionibacteriaceae</taxon>
        <taxon>Cutibacterium</taxon>
    </lineage>
</organism>
<dbReference type="InterPro" id="IPR006311">
    <property type="entry name" value="TAT_signal"/>
</dbReference>
<feature type="domain" description="GH18" evidence="6">
    <location>
        <begin position="41"/>
        <end position="302"/>
    </location>
</feature>
<protein>
    <submittedName>
        <fullName evidence="7">Endo-beta-N-acetylglucosaminidase H</fullName>
        <ecNumber evidence="7">3.2.1.96</ecNumber>
    </submittedName>
</protein>
<dbReference type="InterPro" id="IPR001223">
    <property type="entry name" value="Glyco_hydro18_cat"/>
</dbReference>
<evidence type="ECO:0000259" key="6">
    <source>
        <dbReference type="PROSITE" id="PS51910"/>
    </source>
</evidence>
<evidence type="ECO:0000256" key="1">
    <source>
        <dbReference type="ARBA" id="ARBA00022801"/>
    </source>
</evidence>
<dbReference type="CDD" id="cd06542">
    <property type="entry name" value="GH18_EndoS-like"/>
    <property type="match status" value="1"/>
</dbReference>
<dbReference type="EMBL" id="AE017283">
    <property type="protein sequence ID" value="AAT82743.1"/>
    <property type="molecule type" value="Genomic_DNA"/>
</dbReference>
<gene>
    <name evidence="7" type="ordered locus">PPA0990</name>
</gene>
<dbReference type="GO" id="GO:0005975">
    <property type="term" value="P:carbohydrate metabolic process"/>
    <property type="evidence" value="ECO:0007669"/>
    <property type="project" value="InterPro"/>
</dbReference>
<evidence type="ECO:0000256" key="4">
    <source>
        <dbReference type="RuleBase" id="RU000489"/>
    </source>
</evidence>
<dbReference type="eggNOG" id="COG3325">
    <property type="taxonomic scope" value="Bacteria"/>
</dbReference>
<accession>Q6A923</accession>
<dbReference type="CAZy" id="GH18">
    <property type="family name" value="Glycoside Hydrolase Family 18"/>
</dbReference>
<evidence type="ECO:0000313" key="7">
    <source>
        <dbReference type="EMBL" id="AAT82743.1"/>
    </source>
</evidence>
<dbReference type="EC" id="3.2.1.96" evidence="7"/>
<evidence type="ECO:0000256" key="3">
    <source>
        <dbReference type="PIRSR" id="PIRSR001103-1"/>
    </source>
</evidence>
<dbReference type="PATRIC" id="fig|267747.3.peg.1025"/>
<name>Q6A923_CUTAK</name>
<dbReference type="Proteomes" id="UP000000603">
    <property type="component" value="Chromosome"/>
</dbReference>
<dbReference type="NCBIfam" id="NF045482">
    <property type="entry name" value="Endoglyc_H"/>
    <property type="match status" value="1"/>
</dbReference>
<dbReference type="InterPro" id="IPR054861">
    <property type="entry name" value="Endoglyc_H"/>
</dbReference>
<proteinExistence type="inferred from homology"/>
<dbReference type="KEGG" id="pac:PPA0990"/>